<dbReference type="Pfam" id="PF00126">
    <property type="entry name" value="HTH_1"/>
    <property type="match status" value="1"/>
</dbReference>
<evidence type="ECO:0000256" key="2">
    <source>
        <dbReference type="ARBA" id="ARBA00023015"/>
    </source>
</evidence>
<dbReference type="EMBL" id="JACHHY010000002">
    <property type="protein sequence ID" value="MBB5017196.1"/>
    <property type="molecule type" value="Genomic_DNA"/>
</dbReference>
<dbReference type="RefSeq" id="WP_184034632.1">
    <property type="nucleotide sequence ID" value="NZ_JACHHY010000002.1"/>
</dbReference>
<gene>
    <name evidence="6" type="ORF">HNQ59_000458</name>
</gene>
<dbReference type="Proteomes" id="UP000575898">
    <property type="component" value="Unassembled WGS sequence"/>
</dbReference>
<dbReference type="SUPFAM" id="SSF53850">
    <property type="entry name" value="Periplasmic binding protein-like II"/>
    <property type="match status" value="1"/>
</dbReference>
<keyword evidence="7" id="KW-1185">Reference proteome</keyword>
<evidence type="ECO:0000313" key="7">
    <source>
        <dbReference type="Proteomes" id="UP000575898"/>
    </source>
</evidence>
<dbReference type="SUPFAM" id="SSF46785">
    <property type="entry name" value="Winged helix' DNA-binding domain"/>
    <property type="match status" value="1"/>
</dbReference>
<reference evidence="6 7" key="1">
    <citation type="submission" date="2020-08" db="EMBL/GenBank/DDBJ databases">
        <title>Genomic Encyclopedia of Type Strains, Phase IV (KMG-IV): sequencing the most valuable type-strain genomes for metagenomic binning, comparative biology and taxonomic classification.</title>
        <authorList>
            <person name="Goeker M."/>
        </authorList>
    </citation>
    <scope>NUCLEOTIDE SEQUENCE [LARGE SCALE GENOMIC DNA]</scope>
    <source>
        <strain evidence="6 7">DSM 27165</strain>
    </source>
</reference>
<proteinExistence type="inferred from homology"/>
<dbReference type="Gene3D" id="1.10.10.10">
    <property type="entry name" value="Winged helix-like DNA-binding domain superfamily/Winged helix DNA-binding domain"/>
    <property type="match status" value="1"/>
</dbReference>
<dbReference type="AlphaFoldDB" id="A0A840MKW0"/>
<dbReference type="InterPro" id="IPR005119">
    <property type="entry name" value="LysR_subst-bd"/>
</dbReference>
<keyword evidence="4" id="KW-0804">Transcription</keyword>
<sequence>MNDWDDWRVFLAVMEAGSFTKAAECLSLNQPTVGRRIEALENQLGEKLFQRHARGLRPTELADKLLPHVRLMADGATSASRVAASQGDCIQGVVTLSAAPAVANGWLARKLADFHCRHPKLEISLQGNSKVVDLNAGEADIAIRLFRPDEPQLVIRRLGVVANRFYAHPDYLASQGEPYTLGDLAGHDMVGFSDMLSSYEMVWLNQHIPANTRYVLKTNHAMTAMQFVSAGGGIALLPDYVATLNPALKVVCPETVIHLRDIWLVMHRDLAKTARIRALADFLIEAFDNDPLWQGKAANPTDGAAAG</sequence>
<evidence type="ECO:0000256" key="3">
    <source>
        <dbReference type="ARBA" id="ARBA00023125"/>
    </source>
</evidence>
<dbReference type="InterPro" id="IPR036388">
    <property type="entry name" value="WH-like_DNA-bd_sf"/>
</dbReference>
<dbReference type="GO" id="GO:0043565">
    <property type="term" value="F:sequence-specific DNA binding"/>
    <property type="evidence" value="ECO:0007669"/>
    <property type="project" value="TreeGrafter"/>
</dbReference>
<evidence type="ECO:0000313" key="6">
    <source>
        <dbReference type="EMBL" id="MBB5017196.1"/>
    </source>
</evidence>
<feature type="domain" description="HTH lysR-type" evidence="5">
    <location>
        <begin position="1"/>
        <end position="59"/>
    </location>
</feature>
<comment type="caution">
    <text evidence="6">The sequence shown here is derived from an EMBL/GenBank/DDBJ whole genome shotgun (WGS) entry which is preliminary data.</text>
</comment>
<dbReference type="PANTHER" id="PTHR30537:SF3">
    <property type="entry name" value="TRANSCRIPTIONAL REGULATORY PROTEIN"/>
    <property type="match status" value="1"/>
</dbReference>
<dbReference type="GO" id="GO:0006351">
    <property type="term" value="P:DNA-templated transcription"/>
    <property type="evidence" value="ECO:0007669"/>
    <property type="project" value="TreeGrafter"/>
</dbReference>
<dbReference type="GO" id="GO:0003700">
    <property type="term" value="F:DNA-binding transcription factor activity"/>
    <property type="evidence" value="ECO:0007669"/>
    <property type="project" value="InterPro"/>
</dbReference>
<dbReference type="InterPro" id="IPR036390">
    <property type="entry name" value="WH_DNA-bd_sf"/>
</dbReference>
<dbReference type="PANTHER" id="PTHR30537">
    <property type="entry name" value="HTH-TYPE TRANSCRIPTIONAL REGULATOR"/>
    <property type="match status" value="1"/>
</dbReference>
<keyword evidence="3 6" id="KW-0238">DNA-binding</keyword>
<dbReference type="PRINTS" id="PR00039">
    <property type="entry name" value="HTHLYSR"/>
</dbReference>
<evidence type="ECO:0000259" key="5">
    <source>
        <dbReference type="PROSITE" id="PS50931"/>
    </source>
</evidence>
<keyword evidence="2" id="KW-0805">Transcription regulation</keyword>
<name>A0A840MKW0_9PROT</name>
<dbReference type="InterPro" id="IPR000847">
    <property type="entry name" value="LysR_HTH_N"/>
</dbReference>
<comment type="similarity">
    <text evidence="1">Belongs to the LysR transcriptional regulatory family.</text>
</comment>
<organism evidence="6 7">
    <name type="scientific">Chitinivorax tropicus</name>
    <dbReference type="NCBI Taxonomy" id="714531"/>
    <lineage>
        <taxon>Bacteria</taxon>
        <taxon>Pseudomonadati</taxon>
        <taxon>Pseudomonadota</taxon>
        <taxon>Betaproteobacteria</taxon>
        <taxon>Chitinivorax</taxon>
    </lineage>
</organism>
<evidence type="ECO:0000256" key="1">
    <source>
        <dbReference type="ARBA" id="ARBA00009437"/>
    </source>
</evidence>
<evidence type="ECO:0000256" key="4">
    <source>
        <dbReference type="ARBA" id="ARBA00023163"/>
    </source>
</evidence>
<dbReference type="Pfam" id="PF03466">
    <property type="entry name" value="LysR_substrate"/>
    <property type="match status" value="1"/>
</dbReference>
<dbReference type="Gene3D" id="3.40.190.290">
    <property type="match status" value="1"/>
</dbReference>
<accession>A0A840MKW0</accession>
<dbReference type="PROSITE" id="PS50931">
    <property type="entry name" value="HTH_LYSR"/>
    <property type="match status" value="1"/>
</dbReference>
<protein>
    <submittedName>
        <fullName evidence="6">DNA-binding transcriptional LysR family regulator</fullName>
    </submittedName>
</protein>
<dbReference type="InterPro" id="IPR058163">
    <property type="entry name" value="LysR-type_TF_proteobact-type"/>
</dbReference>